<evidence type="ECO:0000256" key="6">
    <source>
        <dbReference type="ARBA" id="ARBA00022729"/>
    </source>
</evidence>
<evidence type="ECO:0000256" key="10">
    <source>
        <dbReference type="ARBA" id="ARBA00022896"/>
    </source>
</evidence>
<evidence type="ECO:0000313" key="17">
    <source>
        <dbReference type="Ensembl" id="ENSMAMP00000005016.2"/>
    </source>
</evidence>
<dbReference type="Ensembl" id="ENSMAMT00000005144.2">
    <property type="protein sequence ID" value="ENSMAMP00000005016.2"/>
    <property type="gene ID" value="ENSMAMG00000003306.2"/>
</dbReference>
<evidence type="ECO:0000259" key="16">
    <source>
        <dbReference type="SMART" id="SM00702"/>
    </source>
</evidence>
<keyword evidence="10" id="KW-0847">Vitamin C</keyword>
<keyword evidence="5" id="KW-0479">Metal-binding</keyword>
<dbReference type="Proteomes" id="UP000261640">
    <property type="component" value="Unplaced"/>
</dbReference>
<keyword evidence="14" id="KW-0325">Glycoprotein</keyword>
<evidence type="ECO:0000256" key="15">
    <source>
        <dbReference type="SAM" id="MobiDB-lite"/>
    </source>
</evidence>
<accession>A0A3Q3L632</accession>
<keyword evidence="7" id="KW-0677">Repeat</keyword>
<dbReference type="InterPro" id="IPR011990">
    <property type="entry name" value="TPR-like_helical_dom_sf"/>
</dbReference>
<dbReference type="PANTHER" id="PTHR14049:SF15">
    <property type="entry name" value="PROCOLLAGEN-PROLINE 3-DIOXYGENASE"/>
    <property type="match status" value="1"/>
</dbReference>
<feature type="region of interest" description="Disordered" evidence="15">
    <location>
        <begin position="664"/>
        <end position="709"/>
    </location>
</feature>
<organism evidence="17 18">
    <name type="scientific">Mastacembelus armatus</name>
    <name type="common">zig-zag eel</name>
    <dbReference type="NCBI Taxonomy" id="205130"/>
    <lineage>
        <taxon>Eukaryota</taxon>
        <taxon>Metazoa</taxon>
        <taxon>Chordata</taxon>
        <taxon>Craniata</taxon>
        <taxon>Vertebrata</taxon>
        <taxon>Euteleostomi</taxon>
        <taxon>Actinopterygii</taxon>
        <taxon>Neopterygii</taxon>
        <taxon>Teleostei</taxon>
        <taxon>Neoteleostei</taxon>
        <taxon>Acanthomorphata</taxon>
        <taxon>Anabantaria</taxon>
        <taxon>Synbranchiformes</taxon>
        <taxon>Mastacembelidae</taxon>
        <taxon>Mastacembelus</taxon>
    </lineage>
</organism>
<keyword evidence="11" id="KW-0223">Dioxygenase</keyword>
<keyword evidence="8" id="KW-0802">TPR repeat</keyword>
<keyword evidence="6" id="KW-0732">Signal</keyword>
<dbReference type="STRING" id="205130.ENSMAMP00000005016"/>
<comment type="similarity">
    <text evidence="3">Belongs to the leprecan family.</text>
</comment>
<dbReference type="InParanoid" id="A0A3Q3L632"/>
<dbReference type="GO" id="GO:0019797">
    <property type="term" value="F:procollagen-proline 3-dioxygenase activity"/>
    <property type="evidence" value="ECO:0007669"/>
    <property type="project" value="UniProtKB-EC"/>
</dbReference>
<dbReference type="FunFam" id="2.60.120.620:FF:000003">
    <property type="entry name" value="Prolyl 3-hydroxylase 2"/>
    <property type="match status" value="1"/>
</dbReference>
<evidence type="ECO:0000256" key="5">
    <source>
        <dbReference type="ARBA" id="ARBA00022723"/>
    </source>
</evidence>
<protein>
    <recommendedName>
        <fullName evidence="4">procollagen-proline 3-dioxygenase</fullName>
        <ecNumber evidence="4">1.14.11.7</ecNumber>
    </recommendedName>
</protein>
<proteinExistence type="inferred from homology"/>
<evidence type="ECO:0000256" key="14">
    <source>
        <dbReference type="ARBA" id="ARBA00023180"/>
    </source>
</evidence>
<sequence>RKRVRRPVLLLKFTSATPGDGSSGLSLLQPYDFLYYSGVRAYFGQDWVKAVELLEKSITTKESLFRVRSQCHDDCVDAGREAFTKLGGLMFPVLDSEEGSLWDLWVLDWVQKKAECLRFCIGRSVTHVGQLPVSTDIDYEFSTRNPYNFLQVTYYKLEKLQKAASAAHTYFVANPSHLEMRNNIEKYRRMKGVTEEAFQDRELETEKHWVLYDAALQYEASSDWVQAVGKWKECVNETLRQTEECRVQCEVASQQLPEDRGVDSVKGVFEKAAGKNKLQYSILILNFFLTHLSCVTQVALRPGRLSAQEDFLPTQLEHLHIAQFKGQAVQTLRSLLLFYPSDKDSLDNLQLYYETLGGDTESQATQPEIVRYVSRSLQEKKLLYFGMENLDFSFTDPDLWTPEDFTHFLFHPFLFVLSLGGPVRQVGVTITMDDEALNGTNRVVFDGVMTDKECDRILHLAAVAASAGDGYRGRRSPHTPHETFEGLTVLRAVKLAQDSLVNQSDSKLLHELGERVRDLLHSYFRSPSGLFISFTHLVCRSAIAGDQEGRLDLSHPVHVDNCLLEPETKQCWREPPAFIHRDLRHHCILRFLNLDVNTFRLFPPLRLQARVKPSCGRLVGFSSGPVNPHGVTAVTTGRRCALALCHICTCVCQEREEAEDLWAADGQGVVKKDKEETEGRATATQNARSQAPKEKSRGRGRVIGRKDEL</sequence>
<dbReference type="EC" id="1.14.11.7" evidence="4"/>
<keyword evidence="9" id="KW-0256">Endoplasmic reticulum</keyword>
<dbReference type="InterPro" id="IPR056585">
    <property type="entry name" value="Leprecan_dom"/>
</dbReference>
<dbReference type="GO" id="GO:0031418">
    <property type="term" value="F:L-ascorbic acid binding"/>
    <property type="evidence" value="ECO:0007669"/>
    <property type="project" value="UniProtKB-KW"/>
</dbReference>
<evidence type="ECO:0000256" key="3">
    <source>
        <dbReference type="ARBA" id="ARBA00006487"/>
    </source>
</evidence>
<evidence type="ECO:0000313" key="18">
    <source>
        <dbReference type="Proteomes" id="UP000261640"/>
    </source>
</evidence>
<dbReference type="InterPro" id="IPR039575">
    <property type="entry name" value="P3H"/>
</dbReference>
<comment type="cofactor">
    <cofactor evidence="2">
        <name>Fe cation</name>
        <dbReference type="ChEBI" id="CHEBI:24875"/>
    </cofactor>
</comment>
<evidence type="ECO:0000256" key="11">
    <source>
        <dbReference type="ARBA" id="ARBA00022964"/>
    </source>
</evidence>
<keyword evidence="18" id="KW-1185">Reference proteome</keyword>
<dbReference type="GO" id="GO:0005506">
    <property type="term" value="F:iron ion binding"/>
    <property type="evidence" value="ECO:0007669"/>
    <property type="project" value="InterPro"/>
</dbReference>
<keyword evidence="12" id="KW-0560">Oxidoreductase</keyword>
<dbReference type="GeneTree" id="ENSGT00940000159164"/>
<feature type="domain" description="Prolyl 4-hydroxylase alpha subunit" evidence="16">
    <location>
        <begin position="440"/>
        <end position="647"/>
    </location>
</feature>
<dbReference type="PANTHER" id="PTHR14049">
    <property type="entry name" value="LEPRECAN 1"/>
    <property type="match status" value="1"/>
</dbReference>
<evidence type="ECO:0000256" key="4">
    <source>
        <dbReference type="ARBA" id="ARBA00012262"/>
    </source>
</evidence>
<dbReference type="SMART" id="SM00702">
    <property type="entry name" value="P4Hc"/>
    <property type="match status" value="1"/>
</dbReference>
<evidence type="ECO:0000256" key="12">
    <source>
        <dbReference type="ARBA" id="ARBA00023002"/>
    </source>
</evidence>
<dbReference type="GO" id="GO:0005783">
    <property type="term" value="C:endoplasmic reticulum"/>
    <property type="evidence" value="ECO:0007669"/>
    <property type="project" value="TreeGrafter"/>
</dbReference>
<dbReference type="Gene3D" id="1.25.40.10">
    <property type="entry name" value="Tetratricopeptide repeat domain"/>
    <property type="match status" value="1"/>
</dbReference>
<dbReference type="InterPro" id="IPR006620">
    <property type="entry name" value="Pro_4_hyd_alph"/>
</dbReference>
<dbReference type="Pfam" id="PF23557">
    <property type="entry name" value="TPR_leprecan"/>
    <property type="match status" value="1"/>
</dbReference>
<dbReference type="FunCoup" id="A0A3Q3L632">
    <property type="interactions" value="2"/>
</dbReference>
<comment type="cofactor">
    <cofactor evidence="1">
        <name>L-ascorbate</name>
        <dbReference type="ChEBI" id="CHEBI:38290"/>
    </cofactor>
</comment>
<evidence type="ECO:0000256" key="1">
    <source>
        <dbReference type="ARBA" id="ARBA00001961"/>
    </source>
</evidence>
<dbReference type="Gene3D" id="2.60.120.620">
    <property type="entry name" value="q2cbj1_9rhob like domain"/>
    <property type="match status" value="1"/>
</dbReference>
<evidence type="ECO:0000256" key="2">
    <source>
        <dbReference type="ARBA" id="ARBA00001962"/>
    </source>
</evidence>
<evidence type="ECO:0000256" key="9">
    <source>
        <dbReference type="ARBA" id="ARBA00022824"/>
    </source>
</evidence>
<name>A0A3Q3L632_9TELE</name>
<evidence type="ECO:0000256" key="13">
    <source>
        <dbReference type="ARBA" id="ARBA00023004"/>
    </source>
</evidence>
<keyword evidence="13" id="KW-0408">Iron</keyword>
<evidence type="ECO:0000256" key="7">
    <source>
        <dbReference type="ARBA" id="ARBA00022737"/>
    </source>
</evidence>
<reference evidence="17" key="2">
    <citation type="submission" date="2025-09" db="UniProtKB">
        <authorList>
            <consortium name="Ensembl"/>
        </authorList>
    </citation>
    <scope>IDENTIFICATION</scope>
</reference>
<dbReference type="AlphaFoldDB" id="A0A3Q3L632"/>
<reference evidence="17" key="1">
    <citation type="submission" date="2025-08" db="UniProtKB">
        <authorList>
            <consortium name="Ensembl"/>
        </authorList>
    </citation>
    <scope>IDENTIFICATION</scope>
</reference>
<evidence type="ECO:0000256" key="8">
    <source>
        <dbReference type="ARBA" id="ARBA00022803"/>
    </source>
</evidence>
<dbReference type="GO" id="GO:0032963">
    <property type="term" value="P:collagen metabolic process"/>
    <property type="evidence" value="ECO:0007669"/>
    <property type="project" value="InterPro"/>
</dbReference>
<feature type="compositionally biased region" description="Basic and acidic residues" evidence="15">
    <location>
        <begin position="670"/>
        <end position="679"/>
    </location>
</feature>